<name>A0A8S5UQU5_9CAUD</name>
<dbReference type="EMBL" id="BK016121">
    <property type="protein sequence ID" value="DAF96847.1"/>
    <property type="molecule type" value="Genomic_DNA"/>
</dbReference>
<accession>A0A8S5UQU5</accession>
<proteinExistence type="predicted"/>
<organism evidence="1">
    <name type="scientific">Podoviridae sp. ctQyH19</name>
    <dbReference type="NCBI Taxonomy" id="2825249"/>
    <lineage>
        <taxon>Viruses</taxon>
        <taxon>Duplodnaviria</taxon>
        <taxon>Heunggongvirae</taxon>
        <taxon>Uroviricota</taxon>
        <taxon>Caudoviricetes</taxon>
    </lineage>
</organism>
<protein>
    <submittedName>
        <fullName evidence="1">Uncharacterized protein</fullName>
    </submittedName>
</protein>
<sequence length="123" mass="13270">MATTAKQTQEALKELVANARVLTEGSKVLTKSNGSQYILYNVEILDGVAAGQKFTAERTILNSLGQEKSKFEKGDEVVAYISVFPSTVEGRKYQMFVSLGEMTVTSNTDNAIGDLLLGEDSGI</sequence>
<reference evidence="1" key="1">
    <citation type="journal article" date="2021" name="Proc. Natl. Acad. Sci. U.S.A.">
        <title>A Catalog of Tens of Thousands of Viruses from Human Metagenomes Reveals Hidden Associations with Chronic Diseases.</title>
        <authorList>
            <person name="Tisza M.J."/>
            <person name="Buck C.B."/>
        </authorList>
    </citation>
    <scope>NUCLEOTIDE SEQUENCE</scope>
    <source>
        <strain evidence="1">CtQyH19</strain>
    </source>
</reference>
<evidence type="ECO:0000313" key="1">
    <source>
        <dbReference type="EMBL" id="DAF96847.1"/>
    </source>
</evidence>